<dbReference type="AlphaFoldDB" id="A0AAE1Y0Q7"/>
<dbReference type="Proteomes" id="UP001293254">
    <property type="component" value="Unassembled WGS sequence"/>
</dbReference>
<evidence type="ECO:0000313" key="2">
    <source>
        <dbReference type="Proteomes" id="UP001293254"/>
    </source>
</evidence>
<dbReference type="EMBL" id="JACGWO010000008">
    <property type="protein sequence ID" value="KAK4421598.1"/>
    <property type="molecule type" value="Genomic_DNA"/>
</dbReference>
<evidence type="ECO:0000313" key="1">
    <source>
        <dbReference type="EMBL" id="KAK4421598.1"/>
    </source>
</evidence>
<name>A0AAE1Y0Q7_9LAMI</name>
<reference evidence="1" key="2">
    <citation type="journal article" date="2024" name="Plant">
        <title>Genomic evolution and insights into agronomic trait innovations of Sesamum species.</title>
        <authorList>
            <person name="Miao H."/>
            <person name="Wang L."/>
            <person name="Qu L."/>
            <person name="Liu H."/>
            <person name="Sun Y."/>
            <person name="Le M."/>
            <person name="Wang Q."/>
            <person name="Wei S."/>
            <person name="Zheng Y."/>
            <person name="Lin W."/>
            <person name="Duan Y."/>
            <person name="Cao H."/>
            <person name="Xiong S."/>
            <person name="Wang X."/>
            <person name="Wei L."/>
            <person name="Li C."/>
            <person name="Ma Q."/>
            <person name="Ju M."/>
            <person name="Zhao R."/>
            <person name="Li G."/>
            <person name="Mu C."/>
            <person name="Tian Q."/>
            <person name="Mei H."/>
            <person name="Zhang T."/>
            <person name="Gao T."/>
            <person name="Zhang H."/>
        </authorList>
    </citation>
    <scope>NUCLEOTIDE SEQUENCE</scope>
    <source>
        <strain evidence="1">3651</strain>
    </source>
</reference>
<sequence length="119" mass="13442">MAGDRGRMASVSVGKPVLLTYRGKTPQTCTLFHRRTKMLEGVVQTELPEFLQPGFQILYPTKTLLKNNKEARQHNMVKKFTARSCQIKWWGGGGADDNQEIVRRSNGPTGFYSGRLKVK</sequence>
<gene>
    <name evidence="1" type="ORF">Salat_2110400</name>
</gene>
<reference evidence="1" key="1">
    <citation type="submission" date="2020-06" db="EMBL/GenBank/DDBJ databases">
        <authorList>
            <person name="Li T."/>
            <person name="Hu X."/>
            <person name="Zhang T."/>
            <person name="Song X."/>
            <person name="Zhang H."/>
            <person name="Dai N."/>
            <person name="Sheng W."/>
            <person name="Hou X."/>
            <person name="Wei L."/>
        </authorList>
    </citation>
    <scope>NUCLEOTIDE SEQUENCE</scope>
    <source>
        <strain evidence="1">3651</strain>
        <tissue evidence="1">Leaf</tissue>
    </source>
</reference>
<comment type="caution">
    <text evidence="1">The sequence shown here is derived from an EMBL/GenBank/DDBJ whole genome shotgun (WGS) entry which is preliminary data.</text>
</comment>
<keyword evidence="2" id="KW-1185">Reference proteome</keyword>
<proteinExistence type="predicted"/>
<organism evidence="1 2">
    <name type="scientific">Sesamum alatum</name>
    <dbReference type="NCBI Taxonomy" id="300844"/>
    <lineage>
        <taxon>Eukaryota</taxon>
        <taxon>Viridiplantae</taxon>
        <taxon>Streptophyta</taxon>
        <taxon>Embryophyta</taxon>
        <taxon>Tracheophyta</taxon>
        <taxon>Spermatophyta</taxon>
        <taxon>Magnoliopsida</taxon>
        <taxon>eudicotyledons</taxon>
        <taxon>Gunneridae</taxon>
        <taxon>Pentapetalae</taxon>
        <taxon>asterids</taxon>
        <taxon>lamiids</taxon>
        <taxon>Lamiales</taxon>
        <taxon>Pedaliaceae</taxon>
        <taxon>Sesamum</taxon>
    </lineage>
</organism>
<accession>A0AAE1Y0Q7</accession>
<protein>
    <submittedName>
        <fullName evidence="1">Uncharacterized protein</fullName>
    </submittedName>
</protein>